<evidence type="ECO:0000313" key="2">
    <source>
        <dbReference type="Proteomes" id="UP000274504"/>
    </source>
</evidence>
<dbReference type="AlphaFoldDB" id="A0A0R3SN80"/>
<dbReference type="OrthoDB" id="431720at2759"/>
<reference evidence="1 2" key="2">
    <citation type="submission" date="2018-11" db="EMBL/GenBank/DDBJ databases">
        <authorList>
            <consortium name="Pathogen Informatics"/>
        </authorList>
    </citation>
    <scope>NUCLEOTIDE SEQUENCE [LARGE SCALE GENOMIC DNA]</scope>
</reference>
<protein>
    <submittedName>
        <fullName evidence="3">Protein-export chaperone SecB</fullName>
    </submittedName>
</protein>
<name>A0A0R3SN80_HYMDI</name>
<accession>A0A0R3SN80</accession>
<dbReference type="WBParaSite" id="HDID_0000639501-mRNA-1">
    <property type="protein sequence ID" value="HDID_0000639501-mRNA-1"/>
    <property type="gene ID" value="HDID_0000639501"/>
</dbReference>
<evidence type="ECO:0000313" key="3">
    <source>
        <dbReference type="WBParaSite" id="HDID_0000639501-mRNA-1"/>
    </source>
</evidence>
<proteinExistence type="predicted"/>
<dbReference type="EMBL" id="UYSG01005217">
    <property type="protein sequence ID" value="VDL58711.1"/>
    <property type="molecule type" value="Genomic_DNA"/>
</dbReference>
<dbReference type="STRING" id="6216.A0A0R3SN80"/>
<gene>
    <name evidence="1" type="ORF">HDID_LOCUS6393</name>
</gene>
<reference evidence="3" key="1">
    <citation type="submission" date="2017-02" db="UniProtKB">
        <authorList>
            <consortium name="WormBaseParasite"/>
        </authorList>
    </citation>
    <scope>IDENTIFICATION</scope>
</reference>
<sequence>MNIPGGNPWGPRQSGNPFLVGTRPVIADLAMAALKERDQKRRRRICPQFNPNRSLFLLSKRNPIRRYCFMIVDAKYPFRFLFCIISKLDFL</sequence>
<organism evidence="3">
    <name type="scientific">Hymenolepis diminuta</name>
    <name type="common">Rat tapeworm</name>
    <dbReference type="NCBI Taxonomy" id="6216"/>
    <lineage>
        <taxon>Eukaryota</taxon>
        <taxon>Metazoa</taxon>
        <taxon>Spiralia</taxon>
        <taxon>Lophotrochozoa</taxon>
        <taxon>Platyhelminthes</taxon>
        <taxon>Cestoda</taxon>
        <taxon>Eucestoda</taxon>
        <taxon>Cyclophyllidea</taxon>
        <taxon>Hymenolepididae</taxon>
        <taxon>Hymenolepis</taxon>
    </lineage>
</organism>
<dbReference type="Proteomes" id="UP000274504">
    <property type="component" value="Unassembled WGS sequence"/>
</dbReference>
<evidence type="ECO:0000313" key="1">
    <source>
        <dbReference type="EMBL" id="VDL58711.1"/>
    </source>
</evidence>